<dbReference type="InterPro" id="IPR050832">
    <property type="entry name" value="Bact_Acetyltransf"/>
</dbReference>
<dbReference type="InterPro" id="IPR000182">
    <property type="entry name" value="GNAT_dom"/>
</dbReference>
<dbReference type="CDD" id="cd04301">
    <property type="entry name" value="NAT_SF"/>
    <property type="match status" value="1"/>
</dbReference>
<keyword evidence="5" id="KW-1185">Reference proteome</keyword>
<dbReference type="PROSITE" id="PS51186">
    <property type="entry name" value="GNAT"/>
    <property type="match status" value="1"/>
</dbReference>
<dbReference type="InterPro" id="IPR016181">
    <property type="entry name" value="Acyl_CoA_acyltransferase"/>
</dbReference>
<organism evidence="4 5">
    <name type="scientific">Chengkuizengella marina</name>
    <dbReference type="NCBI Taxonomy" id="2507566"/>
    <lineage>
        <taxon>Bacteria</taxon>
        <taxon>Bacillati</taxon>
        <taxon>Bacillota</taxon>
        <taxon>Bacilli</taxon>
        <taxon>Bacillales</taxon>
        <taxon>Paenibacillaceae</taxon>
        <taxon>Chengkuizengella</taxon>
    </lineage>
</organism>
<keyword evidence="1 4" id="KW-0808">Transferase</keyword>
<dbReference type="OrthoDB" id="9792929at2"/>
<dbReference type="Gene3D" id="3.40.630.30">
    <property type="match status" value="1"/>
</dbReference>
<feature type="domain" description="N-acetyltransferase" evidence="3">
    <location>
        <begin position="4"/>
        <end position="150"/>
    </location>
</feature>
<dbReference type="RefSeq" id="WP_160646482.1">
    <property type="nucleotide sequence ID" value="NZ_SIJB01000027.1"/>
</dbReference>
<evidence type="ECO:0000256" key="2">
    <source>
        <dbReference type="ARBA" id="ARBA00023315"/>
    </source>
</evidence>
<gene>
    <name evidence="4" type="ORF">ERL59_11965</name>
</gene>
<sequence length="150" mass="17829">MNQIKITQATIQELEEVAQLFDQYRIFYEQQSDIEGVRKFLYERFEHQQSIIFLARDQEKTTPAGFTQLYPTFSSVSMKRTWLLNDLYVNEKYRGRRVAQYLLESAKTFAKQTNAKGIELATAKDNLTAQRIYESFGYEKDDFFHYFLSV</sequence>
<dbReference type="PANTHER" id="PTHR43877:SF2">
    <property type="entry name" value="AMINOALKYLPHOSPHONATE N-ACETYLTRANSFERASE-RELATED"/>
    <property type="match status" value="1"/>
</dbReference>
<keyword evidence="2" id="KW-0012">Acyltransferase</keyword>
<accession>A0A6N9Q4A0</accession>
<evidence type="ECO:0000313" key="5">
    <source>
        <dbReference type="Proteomes" id="UP000448943"/>
    </source>
</evidence>
<dbReference type="EMBL" id="SIJB01000027">
    <property type="protein sequence ID" value="NBI29675.1"/>
    <property type="molecule type" value="Genomic_DNA"/>
</dbReference>
<comment type="caution">
    <text evidence="4">The sequence shown here is derived from an EMBL/GenBank/DDBJ whole genome shotgun (WGS) entry which is preliminary data.</text>
</comment>
<dbReference type="GO" id="GO:0016747">
    <property type="term" value="F:acyltransferase activity, transferring groups other than amino-acyl groups"/>
    <property type="evidence" value="ECO:0007669"/>
    <property type="project" value="InterPro"/>
</dbReference>
<name>A0A6N9Q4A0_9BACL</name>
<proteinExistence type="predicted"/>
<protein>
    <submittedName>
        <fullName evidence="4">GNAT family N-acetyltransferase</fullName>
    </submittedName>
</protein>
<dbReference type="Proteomes" id="UP000448943">
    <property type="component" value="Unassembled WGS sequence"/>
</dbReference>
<dbReference type="AlphaFoldDB" id="A0A6N9Q4A0"/>
<dbReference type="SUPFAM" id="SSF55729">
    <property type="entry name" value="Acyl-CoA N-acyltransferases (Nat)"/>
    <property type="match status" value="1"/>
</dbReference>
<reference evidence="4 5" key="1">
    <citation type="submission" date="2019-01" db="EMBL/GenBank/DDBJ databases">
        <title>Chengkuizengella sp. nov., isolated from deep-sea sediment of East Pacific Ocean.</title>
        <authorList>
            <person name="Yang J."/>
            <person name="Lai Q."/>
            <person name="Shao Z."/>
        </authorList>
    </citation>
    <scope>NUCLEOTIDE SEQUENCE [LARGE SCALE GENOMIC DNA]</scope>
    <source>
        <strain evidence="4 5">YPA3-1-1</strain>
    </source>
</reference>
<evidence type="ECO:0000313" key="4">
    <source>
        <dbReference type="EMBL" id="NBI29675.1"/>
    </source>
</evidence>
<dbReference type="PANTHER" id="PTHR43877">
    <property type="entry name" value="AMINOALKYLPHOSPHONATE N-ACETYLTRANSFERASE-RELATED-RELATED"/>
    <property type="match status" value="1"/>
</dbReference>
<evidence type="ECO:0000259" key="3">
    <source>
        <dbReference type="PROSITE" id="PS51186"/>
    </source>
</evidence>
<dbReference type="Pfam" id="PF00583">
    <property type="entry name" value="Acetyltransf_1"/>
    <property type="match status" value="1"/>
</dbReference>
<evidence type="ECO:0000256" key="1">
    <source>
        <dbReference type="ARBA" id="ARBA00022679"/>
    </source>
</evidence>